<organism evidence="9 10">
    <name type="scientific">Coemansia asiatica</name>
    <dbReference type="NCBI Taxonomy" id="1052880"/>
    <lineage>
        <taxon>Eukaryota</taxon>
        <taxon>Fungi</taxon>
        <taxon>Fungi incertae sedis</taxon>
        <taxon>Zoopagomycota</taxon>
        <taxon>Kickxellomycotina</taxon>
        <taxon>Kickxellomycetes</taxon>
        <taxon>Kickxellales</taxon>
        <taxon>Kickxellaceae</taxon>
        <taxon>Coemansia</taxon>
    </lineage>
</organism>
<protein>
    <submittedName>
        <fullName evidence="9">Ferroxidase fet3</fullName>
    </submittedName>
</protein>
<dbReference type="PROSITE" id="PS00080">
    <property type="entry name" value="MULTICOPPER_OXIDASE2"/>
    <property type="match status" value="1"/>
</dbReference>
<evidence type="ECO:0000256" key="3">
    <source>
        <dbReference type="ARBA" id="ARBA00023002"/>
    </source>
</evidence>
<evidence type="ECO:0000259" key="7">
    <source>
        <dbReference type="Pfam" id="PF07731"/>
    </source>
</evidence>
<keyword evidence="10" id="KW-1185">Reference proteome</keyword>
<accession>A0A9W7XFK3</accession>
<dbReference type="Proteomes" id="UP001145021">
    <property type="component" value="Unassembled WGS sequence"/>
</dbReference>
<dbReference type="Pfam" id="PF07731">
    <property type="entry name" value="Cu-oxidase_2"/>
    <property type="match status" value="1"/>
</dbReference>
<dbReference type="EMBL" id="JANBOH010000399">
    <property type="protein sequence ID" value="KAJ1642449.1"/>
    <property type="molecule type" value="Genomic_DNA"/>
</dbReference>
<feature type="chain" id="PRO_5040954444" evidence="5">
    <location>
        <begin position="19"/>
        <end position="540"/>
    </location>
</feature>
<feature type="domain" description="Plastocyanin-like" evidence="6">
    <location>
        <begin position="150"/>
        <end position="278"/>
    </location>
</feature>
<dbReference type="InterPro" id="IPR001117">
    <property type="entry name" value="Cu-oxidase_2nd"/>
</dbReference>
<dbReference type="AlphaFoldDB" id="A0A9W7XFK3"/>
<evidence type="ECO:0000256" key="1">
    <source>
        <dbReference type="ARBA" id="ARBA00010609"/>
    </source>
</evidence>
<evidence type="ECO:0000256" key="2">
    <source>
        <dbReference type="ARBA" id="ARBA00022723"/>
    </source>
</evidence>
<comment type="caution">
    <text evidence="9">The sequence shown here is derived from an EMBL/GenBank/DDBJ whole genome shotgun (WGS) entry which is preliminary data.</text>
</comment>
<feature type="domain" description="Plastocyanin-like" evidence="8">
    <location>
        <begin position="27"/>
        <end position="141"/>
    </location>
</feature>
<evidence type="ECO:0000256" key="5">
    <source>
        <dbReference type="SAM" id="SignalP"/>
    </source>
</evidence>
<reference evidence="9" key="1">
    <citation type="submission" date="2022-07" db="EMBL/GenBank/DDBJ databases">
        <title>Phylogenomic reconstructions and comparative analyses of Kickxellomycotina fungi.</title>
        <authorList>
            <person name="Reynolds N.K."/>
            <person name="Stajich J.E."/>
            <person name="Barry K."/>
            <person name="Grigoriev I.V."/>
            <person name="Crous P."/>
            <person name="Smith M.E."/>
        </authorList>
    </citation>
    <scope>NUCLEOTIDE SEQUENCE</scope>
    <source>
        <strain evidence="9">NBRC 105413</strain>
    </source>
</reference>
<dbReference type="SUPFAM" id="SSF49503">
    <property type="entry name" value="Cupredoxins"/>
    <property type="match status" value="3"/>
</dbReference>
<keyword evidence="2" id="KW-0479">Metal-binding</keyword>
<evidence type="ECO:0000313" key="10">
    <source>
        <dbReference type="Proteomes" id="UP001145021"/>
    </source>
</evidence>
<gene>
    <name evidence="9" type="primary">FET3_8</name>
    <name evidence="9" type="ORF">LPJ64_005710</name>
</gene>
<dbReference type="Gene3D" id="2.60.40.420">
    <property type="entry name" value="Cupredoxins - blue copper proteins"/>
    <property type="match status" value="3"/>
</dbReference>
<keyword evidence="5" id="KW-0732">Signal</keyword>
<feature type="signal peptide" evidence="5">
    <location>
        <begin position="1"/>
        <end position="18"/>
    </location>
</feature>
<dbReference type="InterPro" id="IPR011706">
    <property type="entry name" value="Cu-oxidase_C"/>
</dbReference>
<dbReference type="GO" id="GO:0016491">
    <property type="term" value="F:oxidoreductase activity"/>
    <property type="evidence" value="ECO:0007669"/>
    <property type="project" value="UniProtKB-KW"/>
</dbReference>
<dbReference type="InterPro" id="IPR002355">
    <property type="entry name" value="Cu_oxidase_Cu_BS"/>
</dbReference>
<sequence>MLIYQYLLILVCLICCWAERVVVDWNIGYLEVNRDGHFTRKAIGVNGKLPVPPVYITSGDTLILNVVNSLDQPTTVHAHGIFQKGTNHMDGAGMVTQCGIPPGTNFTYEYTVEQAGTYWLHGHFNHQNSEGLRTPFIVYDTDELPMQYDEDVVVSLEDWYPVMVADRMKEVLDPTKPFPPPPTYPYGLINGINGNDTQVIVFEPGKKYRFRVLNMGSTEWFKFTLPGHKLHVIEADGVYCEPQEVDGLSLGPGQRYSAVVEAKQSAEFNYVYNATLFANFVPNLPGLNPRYYTGLIQYREGAPIKQVDARDDSEIVWAQDIKMQAFDRQPLLAGVSRTVSTIAGSQKFSDNVTRAILHKYPYMTPPIVPTLFSAMSMGALASDSEIYGPQTEAQVIGLDEVIEIVMTNDTPIDHSMHLHGHNFQITEYGPASSNNNSSIPIQRCGGYPMRRDTFVVPALHYIRVRFLANNPGVWLFHCHMDIHFALGLAMTFVEAPEVLQKTQSVPEQLKKMCVAQGLKAEGNGAGNQGMDLTGLPAPPH</sequence>
<dbReference type="Pfam" id="PF07732">
    <property type="entry name" value="Cu-oxidase_3"/>
    <property type="match status" value="1"/>
</dbReference>
<dbReference type="Pfam" id="PF00394">
    <property type="entry name" value="Cu-oxidase"/>
    <property type="match status" value="1"/>
</dbReference>
<dbReference type="InterPro" id="IPR045087">
    <property type="entry name" value="Cu-oxidase_fam"/>
</dbReference>
<evidence type="ECO:0000256" key="4">
    <source>
        <dbReference type="ARBA" id="ARBA00023008"/>
    </source>
</evidence>
<evidence type="ECO:0000259" key="6">
    <source>
        <dbReference type="Pfam" id="PF00394"/>
    </source>
</evidence>
<name>A0A9W7XFK3_9FUNG</name>
<proteinExistence type="inferred from homology"/>
<evidence type="ECO:0000259" key="8">
    <source>
        <dbReference type="Pfam" id="PF07732"/>
    </source>
</evidence>
<keyword evidence="3" id="KW-0560">Oxidoreductase</keyword>
<dbReference type="InterPro" id="IPR008972">
    <property type="entry name" value="Cupredoxin"/>
</dbReference>
<dbReference type="GO" id="GO:0005507">
    <property type="term" value="F:copper ion binding"/>
    <property type="evidence" value="ECO:0007669"/>
    <property type="project" value="InterPro"/>
</dbReference>
<dbReference type="PANTHER" id="PTHR11709:SF511">
    <property type="entry name" value="LACCASE"/>
    <property type="match status" value="1"/>
</dbReference>
<dbReference type="PANTHER" id="PTHR11709">
    <property type="entry name" value="MULTI-COPPER OXIDASE"/>
    <property type="match status" value="1"/>
</dbReference>
<evidence type="ECO:0000313" key="9">
    <source>
        <dbReference type="EMBL" id="KAJ1642449.1"/>
    </source>
</evidence>
<comment type="similarity">
    <text evidence="1">Belongs to the multicopper oxidase family.</text>
</comment>
<feature type="domain" description="Plastocyanin-like" evidence="7">
    <location>
        <begin position="364"/>
        <end position="497"/>
    </location>
</feature>
<dbReference type="InterPro" id="IPR011707">
    <property type="entry name" value="Cu-oxidase-like_N"/>
</dbReference>
<keyword evidence="4" id="KW-0186">Copper</keyword>